<reference evidence="2 3" key="1">
    <citation type="submission" date="2017-06" db="EMBL/GenBank/DDBJ databases">
        <authorList>
            <person name="Kim H.J."/>
            <person name="Triplett B.A."/>
        </authorList>
    </citation>
    <scope>NUCLEOTIDE SEQUENCE [LARGE SCALE GENOMIC DNA]</scope>
    <source>
        <strain evidence="2 3">DSM 45207</strain>
    </source>
</reference>
<evidence type="ECO:0000313" key="2">
    <source>
        <dbReference type="EMBL" id="SNR62182.1"/>
    </source>
</evidence>
<dbReference type="EMBL" id="FZNW01000012">
    <property type="protein sequence ID" value="SNR62182.1"/>
    <property type="molecule type" value="Genomic_DNA"/>
</dbReference>
<gene>
    <name evidence="2" type="ORF">SAMN06265360_11280</name>
</gene>
<dbReference type="OrthoDB" id="3694733at2"/>
<dbReference type="Proteomes" id="UP000198348">
    <property type="component" value="Unassembled WGS sequence"/>
</dbReference>
<organism evidence="2 3">
    <name type="scientific">Haloechinothrix alba</name>
    <dbReference type="NCBI Taxonomy" id="664784"/>
    <lineage>
        <taxon>Bacteria</taxon>
        <taxon>Bacillati</taxon>
        <taxon>Actinomycetota</taxon>
        <taxon>Actinomycetes</taxon>
        <taxon>Pseudonocardiales</taxon>
        <taxon>Pseudonocardiaceae</taxon>
        <taxon>Haloechinothrix</taxon>
    </lineage>
</organism>
<dbReference type="RefSeq" id="WP_089301871.1">
    <property type="nucleotide sequence ID" value="NZ_FZNW01000012.1"/>
</dbReference>
<evidence type="ECO:0000313" key="3">
    <source>
        <dbReference type="Proteomes" id="UP000198348"/>
    </source>
</evidence>
<keyword evidence="1" id="KW-0175">Coiled coil</keyword>
<accession>A0A238XTZ8</accession>
<name>A0A238XTZ8_9PSEU</name>
<proteinExistence type="predicted"/>
<sequence>MSYSGMDTAAFMEAAATGEIGLDPDAAQAVLKKIRSGKDAVDDLITKASDVGVAPQLGANPVGDAMAAKYADRAGGHGDSYLQALRNLRAQYEQVESAINSAIRNYEEMEANTAAELDRQL</sequence>
<evidence type="ECO:0000256" key="1">
    <source>
        <dbReference type="SAM" id="Coils"/>
    </source>
</evidence>
<keyword evidence="3" id="KW-1185">Reference proteome</keyword>
<protein>
    <submittedName>
        <fullName evidence="2">Uncharacterized protein</fullName>
    </submittedName>
</protein>
<feature type="coiled-coil region" evidence="1">
    <location>
        <begin position="85"/>
        <end position="112"/>
    </location>
</feature>
<dbReference type="AlphaFoldDB" id="A0A238XTZ8"/>